<dbReference type="PANTHER" id="PTHR43806:SF11">
    <property type="entry name" value="CEREVISIN-RELATED"/>
    <property type="match status" value="1"/>
</dbReference>
<evidence type="ECO:0000256" key="4">
    <source>
        <dbReference type="ARBA" id="ARBA00022825"/>
    </source>
</evidence>
<feature type="active site" description="Charge relay system" evidence="5">
    <location>
        <position position="213"/>
    </location>
</feature>
<dbReference type="SUPFAM" id="SSF52743">
    <property type="entry name" value="Subtilisin-like"/>
    <property type="match status" value="1"/>
</dbReference>
<keyword evidence="2 5" id="KW-0645">Protease</keyword>
<gene>
    <name evidence="7" type="ORF">B5J99_03550</name>
</gene>
<dbReference type="InterPro" id="IPR000209">
    <property type="entry name" value="Peptidase_S8/S53_dom"/>
</dbReference>
<keyword evidence="4 5" id="KW-0720">Serine protease</keyword>
<evidence type="ECO:0000256" key="3">
    <source>
        <dbReference type="ARBA" id="ARBA00022801"/>
    </source>
</evidence>
<evidence type="ECO:0000256" key="2">
    <source>
        <dbReference type="ARBA" id="ARBA00022670"/>
    </source>
</evidence>
<dbReference type="InterPro" id="IPR023828">
    <property type="entry name" value="Peptidase_S8_Ser-AS"/>
</dbReference>
<reference evidence="7 8" key="1">
    <citation type="submission" date="2017-03" db="EMBL/GenBank/DDBJ databases">
        <title>Complete genome sequence of Blastomonas fulva degrading microcsystin LR.</title>
        <authorList>
            <person name="Lee H.-g."/>
            <person name="Jin L."/>
            <person name="oh H.-M."/>
        </authorList>
    </citation>
    <scope>NUCLEOTIDE SEQUENCE [LARGE SCALE GENOMIC DNA]</scope>
    <source>
        <strain evidence="7 8">T2</strain>
    </source>
</reference>
<dbReference type="GeneID" id="303484644"/>
<dbReference type="PROSITE" id="PS51892">
    <property type="entry name" value="SUBTILASE"/>
    <property type="match status" value="1"/>
</dbReference>
<feature type="domain" description="Peptidase S8/S53" evidence="6">
    <location>
        <begin position="180"/>
        <end position="407"/>
    </location>
</feature>
<sequence length="415" mass="41244">MAGVAMVALPAAAMPQIGLPSLPTPRGGIDGLARPLLDTLDLDRLSPDAVARQLRSARLDRLTGFVRTHRDRVEFDAVRAPALRGVLLATGVAGADRARAIAAGYRIIDEEVIAELDLTFVRFALPEGLPLGKAQRQLAALMPAAEIAADNLYFPSGGLPPAASLGALAAAQTGGPGGARIGLIDSGVGPLPGLSARVVQKGFATGAPRAGDHGTAVAALALGAAGSGSALYAADVYGTDATGGTASAIARALGWLSGQQAAVINISLVGPDNALVHAAIARAQAKGALIVAAVGNDGPAAPPAFPAAQFGVLAVTGVDTSGRVLPEAGRGKHVAFAAPGRSLAPAAGGGKSVTVRGTSFAAPLVAGRLAQLYPAPAPGRIETAVRGLIGQARDLGRKGRDPVYGHGLVCGDCGR</sequence>
<dbReference type="PANTHER" id="PTHR43806">
    <property type="entry name" value="PEPTIDASE S8"/>
    <property type="match status" value="1"/>
</dbReference>
<dbReference type="Proteomes" id="UP000258016">
    <property type="component" value="Chromosome"/>
</dbReference>
<protein>
    <recommendedName>
        <fullName evidence="6">Peptidase S8/S53 domain-containing protein</fullName>
    </recommendedName>
</protein>
<dbReference type="InterPro" id="IPR050131">
    <property type="entry name" value="Peptidase_S8_subtilisin-like"/>
</dbReference>
<evidence type="ECO:0000256" key="5">
    <source>
        <dbReference type="PROSITE-ProRule" id="PRU01240"/>
    </source>
</evidence>
<keyword evidence="8" id="KW-1185">Reference proteome</keyword>
<dbReference type="Gene3D" id="3.40.50.200">
    <property type="entry name" value="Peptidase S8/S53 domain"/>
    <property type="match status" value="1"/>
</dbReference>
<dbReference type="CDD" id="cd05561">
    <property type="entry name" value="Peptidases_S8_4"/>
    <property type="match status" value="1"/>
</dbReference>
<evidence type="ECO:0000256" key="1">
    <source>
        <dbReference type="ARBA" id="ARBA00011073"/>
    </source>
</evidence>
<name>A0ABM6M436_9SPHN</name>
<evidence type="ECO:0000313" key="7">
    <source>
        <dbReference type="EMBL" id="ASR50658.1"/>
    </source>
</evidence>
<evidence type="ECO:0000259" key="6">
    <source>
        <dbReference type="Pfam" id="PF00082"/>
    </source>
</evidence>
<proteinExistence type="inferred from homology"/>
<organism evidence="7 8">
    <name type="scientific">Blastomonas fulva</name>
    <dbReference type="NCBI Taxonomy" id="1550728"/>
    <lineage>
        <taxon>Bacteria</taxon>
        <taxon>Pseudomonadati</taxon>
        <taxon>Pseudomonadota</taxon>
        <taxon>Alphaproteobacteria</taxon>
        <taxon>Sphingomonadales</taxon>
        <taxon>Sphingomonadaceae</taxon>
        <taxon>Blastomonas</taxon>
    </lineage>
</organism>
<evidence type="ECO:0000313" key="8">
    <source>
        <dbReference type="Proteomes" id="UP000258016"/>
    </source>
</evidence>
<keyword evidence="3 5" id="KW-0378">Hydrolase</keyword>
<dbReference type="InterPro" id="IPR036852">
    <property type="entry name" value="Peptidase_S8/S53_dom_sf"/>
</dbReference>
<dbReference type="EMBL" id="CP020083">
    <property type="protein sequence ID" value="ASR50658.1"/>
    <property type="molecule type" value="Genomic_DNA"/>
</dbReference>
<feature type="active site" description="Charge relay system" evidence="5">
    <location>
        <position position="359"/>
    </location>
</feature>
<feature type="active site" description="Charge relay system" evidence="5">
    <location>
        <position position="185"/>
    </location>
</feature>
<dbReference type="PROSITE" id="PS00138">
    <property type="entry name" value="SUBTILASE_SER"/>
    <property type="match status" value="1"/>
</dbReference>
<comment type="similarity">
    <text evidence="1 5">Belongs to the peptidase S8 family.</text>
</comment>
<dbReference type="Pfam" id="PF00082">
    <property type="entry name" value="Peptidase_S8"/>
    <property type="match status" value="1"/>
</dbReference>
<dbReference type="RefSeq" id="WP_054135593.1">
    <property type="nucleotide sequence ID" value="NZ_CP020083.1"/>
</dbReference>
<accession>A0ABM6M436</accession>